<protein>
    <submittedName>
        <fullName evidence="4">SDR family oxidoreductase</fullName>
        <ecNumber evidence="4">1.1.-.-</ecNumber>
    </submittedName>
</protein>
<dbReference type="GO" id="GO:0016491">
    <property type="term" value="F:oxidoreductase activity"/>
    <property type="evidence" value="ECO:0007669"/>
    <property type="project" value="UniProtKB-KW"/>
</dbReference>
<organism evidence="4 5">
    <name type="scientific">Pseudanabaena catenata USMAC16</name>
    <dbReference type="NCBI Taxonomy" id="1855837"/>
    <lineage>
        <taxon>Bacteria</taxon>
        <taxon>Bacillati</taxon>
        <taxon>Cyanobacteriota</taxon>
        <taxon>Cyanophyceae</taxon>
        <taxon>Pseudanabaenales</taxon>
        <taxon>Pseudanabaenaceae</taxon>
        <taxon>Pseudanabaena</taxon>
    </lineage>
</organism>
<dbReference type="FunFam" id="3.40.50.720:FF:000084">
    <property type="entry name" value="Short-chain dehydrogenase reductase"/>
    <property type="match status" value="1"/>
</dbReference>
<dbReference type="PANTHER" id="PTHR43976">
    <property type="entry name" value="SHORT CHAIN DEHYDROGENASE"/>
    <property type="match status" value="1"/>
</dbReference>
<evidence type="ECO:0000313" key="4">
    <source>
        <dbReference type="EMBL" id="MDG3494801.1"/>
    </source>
</evidence>
<dbReference type="CDD" id="cd05374">
    <property type="entry name" value="17beta-HSD-like_SDR_c"/>
    <property type="match status" value="1"/>
</dbReference>
<evidence type="ECO:0000313" key="5">
    <source>
        <dbReference type="Proteomes" id="UP001152872"/>
    </source>
</evidence>
<dbReference type="EC" id="1.1.-.-" evidence="4"/>
<dbReference type="Proteomes" id="UP001152872">
    <property type="component" value="Unassembled WGS sequence"/>
</dbReference>
<evidence type="ECO:0000256" key="2">
    <source>
        <dbReference type="ARBA" id="ARBA00023002"/>
    </source>
</evidence>
<comment type="caution">
    <text evidence="4">The sequence shown here is derived from an EMBL/GenBank/DDBJ whole genome shotgun (WGS) entry which is preliminary data.</text>
</comment>
<dbReference type="SUPFAM" id="SSF51735">
    <property type="entry name" value="NAD(P)-binding Rossmann-fold domains"/>
    <property type="match status" value="1"/>
</dbReference>
<keyword evidence="2 4" id="KW-0560">Oxidoreductase</keyword>
<proteinExistence type="inferred from homology"/>
<reference evidence="4" key="1">
    <citation type="submission" date="2019-05" db="EMBL/GenBank/DDBJ databases">
        <title>Whole genome sequencing of Pseudanabaena catenata USMAC16.</title>
        <authorList>
            <person name="Khan Z."/>
            <person name="Omar W.M."/>
            <person name="Convey P."/>
            <person name="Merican F."/>
            <person name="Najimudin N."/>
        </authorList>
    </citation>
    <scope>NUCLEOTIDE SEQUENCE</scope>
    <source>
        <strain evidence="4">USMAC16</strain>
    </source>
</reference>
<dbReference type="AlphaFoldDB" id="A0A9X4MBP2"/>
<comment type="similarity">
    <text evidence="1 3">Belongs to the short-chain dehydrogenases/reductases (SDR) family.</text>
</comment>
<dbReference type="InterPro" id="IPR036291">
    <property type="entry name" value="NAD(P)-bd_dom_sf"/>
</dbReference>
<gene>
    <name evidence="4" type="ORF">FEV09_09540</name>
</gene>
<evidence type="ECO:0000256" key="3">
    <source>
        <dbReference type="RuleBase" id="RU000363"/>
    </source>
</evidence>
<name>A0A9X4MBP2_9CYAN</name>
<accession>A0A9X4MBP2</accession>
<dbReference type="PANTHER" id="PTHR43976:SF16">
    <property type="entry name" value="SHORT-CHAIN DEHYDROGENASE_REDUCTASE FAMILY PROTEIN"/>
    <property type="match status" value="1"/>
</dbReference>
<dbReference type="InterPro" id="IPR051911">
    <property type="entry name" value="SDR_oxidoreductase"/>
</dbReference>
<dbReference type="RefSeq" id="WP_009626894.1">
    <property type="nucleotide sequence ID" value="NZ_VBTY01000064.1"/>
</dbReference>
<dbReference type="PRINTS" id="PR00081">
    <property type="entry name" value="GDHRDH"/>
</dbReference>
<keyword evidence="5" id="KW-1185">Reference proteome</keyword>
<dbReference type="EMBL" id="VBTY01000064">
    <property type="protein sequence ID" value="MDG3494801.1"/>
    <property type="molecule type" value="Genomic_DNA"/>
</dbReference>
<sequence>MAKTVLITGTSSGIGRATALYFQKQGWNVAATMRSPDREINRTDSLAKLDRVVCIALDVTNQTSIAEAIAAAIARFGTIDVLVNNAGYATLGAFEASTPEQIQRQFDTNVFGLMAVTRAILPHFRDRQQGVLVNVASIGGRVAFPLYSLYHATKWAVEGFSEALQHELLSFNIRVKIIEPGPIKTDFYERSSDRASNAGFPEYQPFSDRVLSNLDRIGTTGAPPEVVAKTIYLASTDKSWKLRYPADPLAKQLLFLRKILPDFIFTKIVRQSTKV</sequence>
<dbReference type="PRINTS" id="PR00080">
    <property type="entry name" value="SDRFAMILY"/>
</dbReference>
<dbReference type="InterPro" id="IPR002347">
    <property type="entry name" value="SDR_fam"/>
</dbReference>
<dbReference type="Pfam" id="PF00106">
    <property type="entry name" value="adh_short"/>
    <property type="match status" value="1"/>
</dbReference>
<dbReference type="Gene3D" id="3.40.50.720">
    <property type="entry name" value="NAD(P)-binding Rossmann-like Domain"/>
    <property type="match status" value="1"/>
</dbReference>
<evidence type="ECO:0000256" key="1">
    <source>
        <dbReference type="ARBA" id="ARBA00006484"/>
    </source>
</evidence>